<dbReference type="PROSITE" id="PS00108">
    <property type="entry name" value="PROTEIN_KINASE_ST"/>
    <property type="match status" value="1"/>
</dbReference>
<dbReference type="EMBL" id="VWPR01002180">
    <property type="protein sequence ID" value="NXE28652.1"/>
    <property type="molecule type" value="Genomic_DNA"/>
</dbReference>
<feature type="region of interest" description="Disordered" evidence="1">
    <location>
        <begin position="337"/>
        <end position="373"/>
    </location>
</feature>
<organism evidence="3 4">
    <name type="scientific">Ardeotis kori</name>
    <dbReference type="NCBI Taxonomy" id="89386"/>
    <lineage>
        <taxon>Eukaryota</taxon>
        <taxon>Metazoa</taxon>
        <taxon>Chordata</taxon>
        <taxon>Craniata</taxon>
        <taxon>Vertebrata</taxon>
        <taxon>Euteleostomi</taxon>
        <taxon>Archelosauria</taxon>
        <taxon>Archosauria</taxon>
        <taxon>Dinosauria</taxon>
        <taxon>Saurischia</taxon>
        <taxon>Theropoda</taxon>
        <taxon>Coelurosauria</taxon>
        <taxon>Aves</taxon>
        <taxon>Neognathae</taxon>
        <taxon>Neoaves</taxon>
        <taxon>Otidimorphae</taxon>
        <taxon>Otidiformes</taxon>
        <taxon>Otididae</taxon>
        <taxon>Ardeotis</taxon>
    </lineage>
</organism>
<dbReference type="Proteomes" id="UP000560386">
    <property type="component" value="Unassembled WGS sequence"/>
</dbReference>
<feature type="region of interest" description="Disordered" evidence="1">
    <location>
        <begin position="208"/>
        <end position="249"/>
    </location>
</feature>
<evidence type="ECO:0000313" key="3">
    <source>
        <dbReference type="EMBL" id="NXE28652.1"/>
    </source>
</evidence>
<name>A0A7K8LIG2_9AVES</name>
<feature type="compositionally biased region" description="Basic and acidic residues" evidence="1">
    <location>
        <begin position="353"/>
        <end position="367"/>
    </location>
</feature>
<sequence>ILHWFVQMCLGVKHIHDKRVLHRDIKSKNVFLTQHGKVKLGDFGSAHLLAHPVSYACTYVGTPYYVPPEIWESMPYNNKNDIWSLGCILYELCTLRHPFQAKSWKHLILKICKGSYNPLPSHYSYELHYLIKQMFKRNPKNRPSASTILARGCLTKLIKNCLPSEVQNELEQVLKETEKHEGNAARPKGERIMINTVFILLKQSKGESSKHSPLERKNITKDLRESTKEQRKSDEEAETSGILPGITDLSHPHRRQWEKRISNTVVDVLENASLLSSSFTSEEAKSGCVINYSENKPRKQWNKETPQTLMNILSNADVSLAFKTYTIYKPASENIFRGPLSDETEASDEVDGEHEAIVVDSERLEPRSDEDDT</sequence>
<feature type="compositionally biased region" description="Acidic residues" evidence="1">
    <location>
        <begin position="342"/>
        <end position="352"/>
    </location>
</feature>
<protein>
    <submittedName>
        <fullName evidence="3">NEK3 kinase</fullName>
    </submittedName>
</protein>
<dbReference type="Gene3D" id="1.10.510.10">
    <property type="entry name" value="Transferase(Phosphotransferase) domain 1"/>
    <property type="match status" value="1"/>
</dbReference>
<feature type="domain" description="Protein kinase" evidence="2">
    <location>
        <begin position="1"/>
        <end position="158"/>
    </location>
</feature>
<dbReference type="PANTHER" id="PTHR44984">
    <property type="entry name" value="SERINE/THREONINE-PROTEIN KINASE NEK3"/>
    <property type="match status" value="1"/>
</dbReference>
<accession>A0A7K8LIG2</accession>
<evidence type="ECO:0000256" key="1">
    <source>
        <dbReference type="SAM" id="MobiDB-lite"/>
    </source>
</evidence>
<dbReference type="InterPro" id="IPR000719">
    <property type="entry name" value="Prot_kinase_dom"/>
</dbReference>
<evidence type="ECO:0000313" key="4">
    <source>
        <dbReference type="Proteomes" id="UP000560386"/>
    </source>
</evidence>
<gene>
    <name evidence="3" type="primary">Nek3</name>
    <name evidence="3" type="ORF">ARDKOR_R05270</name>
</gene>
<dbReference type="GO" id="GO:0004672">
    <property type="term" value="F:protein kinase activity"/>
    <property type="evidence" value="ECO:0007669"/>
    <property type="project" value="InterPro"/>
</dbReference>
<dbReference type="SMART" id="SM00220">
    <property type="entry name" value="S_TKc"/>
    <property type="match status" value="1"/>
</dbReference>
<dbReference type="InterPro" id="IPR011009">
    <property type="entry name" value="Kinase-like_dom_sf"/>
</dbReference>
<dbReference type="InterPro" id="IPR008271">
    <property type="entry name" value="Ser/Thr_kinase_AS"/>
</dbReference>
<feature type="compositionally biased region" description="Basic and acidic residues" evidence="1">
    <location>
        <begin position="208"/>
        <end position="234"/>
    </location>
</feature>
<dbReference type="SUPFAM" id="SSF56112">
    <property type="entry name" value="Protein kinase-like (PK-like)"/>
    <property type="match status" value="1"/>
</dbReference>
<dbReference type="GO" id="GO:0005524">
    <property type="term" value="F:ATP binding"/>
    <property type="evidence" value="ECO:0007669"/>
    <property type="project" value="InterPro"/>
</dbReference>
<keyword evidence="3" id="KW-0418">Kinase</keyword>
<dbReference type="PANTHER" id="PTHR44984:SF1">
    <property type="entry name" value="SERINE_THREONINE-PROTEIN KINASE NEK3"/>
    <property type="match status" value="1"/>
</dbReference>
<keyword evidence="3" id="KW-0808">Transferase</keyword>
<evidence type="ECO:0000259" key="2">
    <source>
        <dbReference type="PROSITE" id="PS50011"/>
    </source>
</evidence>
<keyword evidence="4" id="KW-1185">Reference proteome</keyword>
<dbReference type="PROSITE" id="PS50011">
    <property type="entry name" value="PROTEIN_KINASE_DOM"/>
    <property type="match status" value="1"/>
</dbReference>
<reference evidence="3 4" key="1">
    <citation type="submission" date="2019-09" db="EMBL/GenBank/DDBJ databases">
        <title>Bird 10,000 Genomes (B10K) Project - Family phase.</title>
        <authorList>
            <person name="Zhang G."/>
        </authorList>
    </citation>
    <scope>NUCLEOTIDE SEQUENCE [LARGE SCALE GENOMIC DNA]</scope>
    <source>
        <strain evidence="3">B10K-CU-031-01</strain>
        <tissue evidence="3">Muscle</tissue>
    </source>
</reference>
<dbReference type="Pfam" id="PF00069">
    <property type="entry name" value="Pkinase"/>
    <property type="match status" value="1"/>
</dbReference>
<comment type="caution">
    <text evidence="3">The sequence shown here is derived from an EMBL/GenBank/DDBJ whole genome shotgun (WGS) entry which is preliminary data.</text>
</comment>
<feature type="non-terminal residue" evidence="3">
    <location>
        <position position="373"/>
    </location>
</feature>
<dbReference type="AlphaFoldDB" id="A0A7K8LIG2"/>
<proteinExistence type="predicted"/>
<feature type="non-terminal residue" evidence="3">
    <location>
        <position position="1"/>
    </location>
</feature>